<protein>
    <submittedName>
        <fullName evidence="3">POLAc domain-containing protein</fullName>
    </submittedName>
</protein>
<dbReference type="Proteomes" id="UP000278627">
    <property type="component" value="Unassembled WGS sequence"/>
</dbReference>
<gene>
    <name evidence="1" type="ORF">BPAG_LOCUS6241</name>
</gene>
<accession>A0A0N4TDJ0</accession>
<dbReference type="WBParaSite" id="BPAG_0000627801-mRNA-1">
    <property type="protein sequence ID" value="BPAG_0000627801-mRNA-1"/>
    <property type="gene ID" value="BPAG_0000627801"/>
</dbReference>
<sequence>MQSGKKSICSDDGDTRKWLLGHLHIIQAKALASNLDLPKIYKEKIEAVPDSNPNEINLNGESLLIATIKYLDDKENRVRCVFIIINII</sequence>
<evidence type="ECO:0000313" key="1">
    <source>
        <dbReference type="EMBL" id="VDN87427.1"/>
    </source>
</evidence>
<dbReference type="EMBL" id="UZAD01005422">
    <property type="protein sequence ID" value="VDN87427.1"/>
    <property type="molecule type" value="Genomic_DNA"/>
</dbReference>
<reference evidence="3" key="1">
    <citation type="submission" date="2017-02" db="UniProtKB">
        <authorList>
            <consortium name="WormBaseParasite"/>
        </authorList>
    </citation>
    <scope>IDENTIFICATION</scope>
</reference>
<proteinExistence type="predicted"/>
<keyword evidence="2" id="KW-1185">Reference proteome</keyword>
<evidence type="ECO:0000313" key="3">
    <source>
        <dbReference type="WBParaSite" id="BPAG_0000627801-mRNA-1"/>
    </source>
</evidence>
<dbReference type="AlphaFoldDB" id="A0A0N4TDJ0"/>
<name>A0A0N4TDJ0_BRUPA</name>
<evidence type="ECO:0000313" key="2">
    <source>
        <dbReference type="Proteomes" id="UP000278627"/>
    </source>
</evidence>
<organism evidence="3">
    <name type="scientific">Brugia pahangi</name>
    <name type="common">Filarial nematode worm</name>
    <dbReference type="NCBI Taxonomy" id="6280"/>
    <lineage>
        <taxon>Eukaryota</taxon>
        <taxon>Metazoa</taxon>
        <taxon>Ecdysozoa</taxon>
        <taxon>Nematoda</taxon>
        <taxon>Chromadorea</taxon>
        <taxon>Rhabditida</taxon>
        <taxon>Spirurina</taxon>
        <taxon>Spiruromorpha</taxon>
        <taxon>Filarioidea</taxon>
        <taxon>Onchocercidae</taxon>
        <taxon>Brugia</taxon>
    </lineage>
</organism>
<reference evidence="1 2" key="2">
    <citation type="submission" date="2018-11" db="EMBL/GenBank/DDBJ databases">
        <authorList>
            <consortium name="Pathogen Informatics"/>
        </authorList>
    </citation>
    <scope>NUCLEOTIDE SEQUENCE [LARGE SCALE GENOMIC DNA]</scope>
</reference>
<dbReference type="STRING" id="6280.A0A0N4TDJ0"/>